<reference evidence="2" key="1">
    <citation type="submission" date="2021-02" db="EMBL/GenBank/DDBJ databases">
        <authorList>
            <person name="Dougan E. K."/>
            <person name="Rhodes N."/>
            <person name="Thang M."/>
            <person name="Chan C."/>
        </authorList>
    </citation>
    <scope>NUCLEOTIDE SEQUENCE</scope>
</reference>
<accession>A0A813LKC9</accession>
<dbReference type="Pfam" id="PF04096">
    <property type="entry name" value="Nucleoporin2"/>
    <property type="match status" value="1"/>
</dbReference>
<gene>
    <name evidence="2" type="ORF">PGLA2088_LOCUS47402</name>
</gene>
<dbReference type="Gene3D" id="3.30.1610.10">
    <property type="entry name" value="Peptidase S59, nucleoporin"/>
    <property type="match status" value="1"/>
</dbReference>
<dbReference type="InterPro" id="IPR007230">
    <property type="entry name" value="Nup98_auto-Pept-S59_dom"/>
</dbReference>
<organism evidence="2 3">
    <name type="scientific">Polarella glacialis</name>
    <name type="common">Dinoflagellate</name>
    <dbReference type="NCBI Taxonomy" id="89957"/>
    <lineage>
        <taxon>Eukaryota</taxon>
        <taxon>Sar</taxon>
        <taxon>Alveolata</taxon>
        <taxon>Dinophyceae</taxon>
        <taxon>Suessiales</taxon>
        <taxon>Suessiaceae</taxon>
        <taxon>Polarella</taxon>
    </lineage>
</organism>
<dbReference type="EMBL" id="CAJNNW010036466">
    <property type="protein sequence ID" value="CAE8734632.1"/>
    <property type="molecule type" value="Genomic_DNA"/>
</dbReference>
<dbReference type="PROSITE" id="PS51434">
    <property type="entry name" value="NUP_C"/>
    <property type="match status" value="1"/>
</dbReference>
<sequence>MPPNSAPFPDAESKARYRNRIALMTESKGARFVDYDCDHGIWQFRVEHF</sequence>
<dbReference type="InterPro" id="IPR036903">
    <property type="entry name" value="Nup98_auto-Pept-S59_dom_sf"/>
</dbReference>
<feature type="domain" description="Peptidase S59" evidence="1">
    <location>
        <begin position="1"/>
        <end position="49"/>
    </location>
</feature>
<evidence type="ECO:0000313" key="2">
    <source>
        <dbReference type="EMBL" id="CAE8734632.1"/>
    </source>
</evidence>
<dbReference type="GO" id="GO:0017056">
    <property type="term" value="F:structural constituent of nuclear pore"/>
    <property type="evidence" value="ECO:0007669"/>
    <property type="project" value="InterPro"/>
</dbReference>
<dbReference type="GO" id="GO:0005643">
    <property type="term" value="C:nuclear pore"/>
    <property type="evidence" value="ECO:0007669"/>
    <property type="project" value="InterPro"/>
</dbReference>
<name>A0A813LKC9_POLGL</name>
<evidence type="ECO:0000313" key="3">
    <source>
        <dbReference type="Proteomes" id="UP000626109"/>
    </source>
</evidence>
<dbReference type="Proteomes" id="UP000626109">
    <property type="component" value="Unassembled WGS sequence"/>
</dbReference>
<protein>
    <recommendedName>
        <fullName evidence="1">Peptidase S59 domain-containing protein</fullName>
    </recommendedName>
</protein>
<comment type="caution">
    <text evidence="2">The sequence shown here is derived from an EMBL/GenBank/DDBJ whole genome shotgun (WGS) entry which is preliminary data.</text>
</comment>
<dbReference type="SUPFAM" id="SSF82215">
    <property type="entry name" value="C-terminal autoproteolytic domain of nucleoporin nup98"/>
    <property type="match status" value="1"/>
</dbReference>
<proteinExistence type="predicted"/>
<evidence type="ECO:0000259" key="1">
    <source>
        <dbReference type="PROSITE" id="PS51434"/>
    </source>
</evidence>
<dbReference type="AlphaFoldDB" id="A0A813LKC9"/>